<dbReference type="InterPro" id="IPR041289">
    <property type="entry name" value="Bact_RF_family3"/>
</dbReference>
<gene>
    <name evidence="1" type="ORF">WJU16_24320</name>
</gene>
<dbReference type="EMBL" id="CP149822">
    <property type="protein sequence ID" value="WZN41092.1"/>
    <property type="molecule type" value="Genomic_DNA"/>
</dbReference>
<protein>
    <recommendedName>
        <fullName evidence="3">Nucleoid-associated protein</fullName>
    </recommendedName>
</protein>
<name>A0ABZ2YP33_9BACT</name>
<dbReference type="RefSeq" id="WP_341835952.1">
    <property type="nucleotide sequence ID" value="NZ_CP149822.1"/>
</dbReference>
<organism evidence="1 2">
    <name type="scientific">Chitinophaga pollutisoli</name>
    <dbReference type="NCBI Taxonomy" id="3133966"/>
    <lineage>
        <taxon>Bacteria</taxon>
        <taxon>Pseudomonadati</taxon>
        <taxon>Bacteroidota</taxon>
        <taxon>Chitinophagia</taxon>
        <taxon>Chitinophagales</taxon>
        <taxon>Chitinophagaceae</taxon>
        <taxon>Chitinophaga</taxon>
    </lineage>
</organism>
<accession>A0ABZ2YP33</accession>
<dbReference type="Proteomes" id="UP001485459">
    <property type="component" value="Chromosome"/>
</dbReference>
<reference evidence="2" key="1">
    <citation type="submission" date="2024-03" db="EMBL/GenBank/DDBJ databases">
        <title>Chitinophaga horti sp. nov., isolated from garden soil.</title>
        <authorList>
            <person name="Lee D.S."/>
            <person name="Han D.M."/>
            <person name="Baek J.H."/>
            <person name="Choi D.G."/>
            <person name="Jeon J.H."/>
            <person name="Jeon C.O."/>
        </authorList>
    </citation>
    <scope>NUCLEOTIDE SEQUENCE [LARGE SCALE GENOMIC DNA]</scope>
    <source>
        <strain evidence="2">GPA1</strain>
    </source>
</reference>
<proteinExistence type="predicted"/>
<keyword evidence="2" id="KW-1185">Reference proteome</keyword>
<sequence>MLKDQMHKLAQTQEGPCITIALATHRTHPDNQQDAILLKNLIHEAEDRLLKHNDRRSVDAVLKNLHAIEPKIDNRLNDFGLYVFVSGNTAEFIRTMWPPAENKVYVDKEFAMRDIIKAYNRSEDYYILHLSQSGVQLYEALNDRIYGEVEHNGFPFRDNPHYLTDRLAKSDPKKIDNQIKEFLNTVDKSMVAVHAMHPMEIVVASTRENFDFLLEVADQPKIYSGHFAIDAGRADIHYLSDKAWPVVKDLQKARRAAAIDELMAGISSGKVLTDMQEIYQAAREGRGELLLVKSNFSQPIDITPKGFDFVKDATVPGINDDIVNDIAWEVVDKKGRVYFTDQPALRQLGDIALLTRY</sequence>
<evidence type="ECO:0000313" key="2">
    <source>
        <dbReference type="Proteomes" id="UP001485459"/>
    </source>
</evidence>
<evidence type="ECO:0000313" key="1">
    <source>
        <dbReference type="EMBL" id="WZN41092.1"/>
    </source>
</evidence>
<dbReference type="Pfam" id="PF18845">
    <property type="entry name" value="baeRF_family3"/>
    <property type="match status" value="1"/>
</dbReference>
<evidence type="ECO:0008006" key="3">
    <source>
        <dbReference type="Google" id="ProtNLM"/>
    </source>
</evidence>